<accession>A0A7R8W601</accession>
<organism evidence="5">
    <name type="scientific">Cyprideis torosa</name>
    <dbReference type="NCBI Taxonomy" id="163714"/>
    <lineage>
        <taxon>Eukaryota</taxon>
        <taxon>Metazoa</taxon>
        <taxon>Ecdysozoa</taxon>
        <taxon>Arthropoda</taxon>
        <taxon>Crustacea</taxon>
        <taxon>Oligostraca</taxon>
        <taxon>Ostracoda</taxon>
        <taxon>Podocopa</taxon>
        <taxon>Podocopida</taxon>
        <taxon>Cytherocopina</taxon>
        <taxon>Cytheroidea</taxon>
        <taxon>Cytherideidae</taxon>
        <taxon>Cyprideis</taxon>
    </lineage>
</organism>
<evidence type="ECO:0000256" key="3">
    <source>
        <dbReference type="ARBA" id="ARBA00023242"/>
    </source>
</evidence>
<dbReference type="GO" id="GO:0006355">
    <property type="term" value="P:regulation of DNA-templated transcription"/>
    <property type="evidence" value="ECO:0007669"/>
    <property type="project" value="TreeGrafter"/>
</dbReference>
<evidence type="ECO:0000256" key="4">
    <source>
        <dbReference type="SAM" id="MobiDB-lite"/>
    </source>
</evidence>
<evidence type="ECO:0000313" key="5">
    <source>
        <dbReference type="EMBL" id="CAD7223628.1"/>
    </source>
</evidence>
<dbReference type="PANTHER" id="PTHR12446:SF34">
    <property type="entry name" value="PROTEIN LIN-54 HOMOLOG"/>
    <property type="match status" value="1"/>
</dbReference>
<comment type="similarity">
    <text evidence="2">Belongs to the lin-54 family.</text>
</comment>
<dbReference type="EMBL" id="OB660231">
    <property type="protein sequence ID" value="CAD7223628.1"/>
    <property type="molecule type" value="Genomic_DNA"/>
</dbReference>
<dbReference type="PROSITE" id="PS51634">
    <property type="entry name" value="CRC"/>
    <property type="match status" value="1"/>
</dbReference>
<proteinExistence type="inferred from homology"/>
<dbReference type="PANTHER" id="PTHR12446">
    <property type="entry name" value="TESMIN/TSO1-RELATED"/>
    <property type="match status" value="1"/>
</dbReference>
<comment type="subcellular location">
    <subcellularLocation>
        <location evidence="1">Nucleus</location>
    </subcellularLocation>
</comment>
<evidence type="ECO:0000256" key="2">
    <source>
        <dbReference type="ARBA" id="ARBA00007267"/>
    </source>
</evidence>
<dbReference type="InterPro" id="IPR005172">
    <property type="entry name" value="CRC"/>
</dbReference>
<dbReference type="OrthoDB" id="6283463at2759"/>
<evidence type="ECO:0000256" key="1">
    <source>
        <dbReference type="ARBA" id="ARBA00004123"/>
    </source>
</evidence>
<dbReference type="InterPro" id="IPR028307">
    <property type="entry name" value="Lin-54_fam"/>
</dbReference>
<feature type="region of interest" description="Disordered" evidence="4">
    <location>
        <begin position="1"/>
        <end position="23"/>
    </location>
</feature>
<sequence length="872" mass="93854">MSDNPIQQGPANTMIQHNQHRNYNTTKLHRDDRVEWKWEAVEVRRKKELDRFVLYRHHQAARSSQSVALTALAVITTTAPSGQSSTYRVQLPEDVVADFINASELQNLQQELIQMAVSESNSNSGALSQDSFDFGEEMEEVVEDVKLSVGGEGETLSQSVLASHDPMLSQGRVKSPRSSPLLISKRETFHSPEEQDPLGETSLRDSVATTSVLNLKQASVTSRAKSLPKPVLVPAPRTVTYKRTAPISSGPEVRPPAAKYLLPSPSTSVATPLLAPTSSTARPAIIFSASPTQSSNTATLLAHAQLRALAPSRGQSQTLLMAPSSVASTPITIANASIAGNFSGPIKLVSLSNTRPRVPGMTAQKIFLQSTPSGVRLISTSAAAKVVSTPGTSRVPMASVAPRPIAPRLPQQVVVMQQPDGAQPRAPVITIPNRGRPLGPRVQYLTLMPSGNKSLGTSGVPTTATTGPRLLAPDGLKGKFITVPGTGGKVFRTRAFDAYLTSIPTTKTNNERKTLTTVSAPTTTVTTVTADVVPLRPKPLCLSPAVPSVAQRAASISVKVKDRIVELPLETVAKSVDESGETGCNDVVLKISGLNADALVDELGLVQEQIAGPGIPLPPPVKVRKPCNCSRSFCLKLYCDCFALGEFCRNCNCVSCFNNLENESVRERAVRAILDRNPDAFKPKIGKTLSGAVKRRDNRGCNCKRSGCLKNYCECYEARIQCSNVCKCLGCRNRDGVTNVPLSQLNELLTTTQRDRHRERRETTVGLDHKAANQIFSIGMPETNPMGNTWRTMTQDVIEATCQCLLAVAFNGESGGLAQEDMEAAIITEFGRCLSNIIEHTRSSNKGISNVVALSTSFGIAGSSSRREQKRE</sequence>
<protein>
    <submittedName>
        <fullName evidence="5">Uncharacterized protein</fullName>
    </submittedName>
</protein>
<name>A0A7R8W601_9CRUS</name>
<dbReference type="InterPro" id="IPR033467">
    <property type="entry name" value="Tesmin/TSO1-like_CXC"/>
</dbReference>
<dbReference type="GO" id="GO:0005634">
    <property type="term" value="C:nucleus"/>
    <property type="evidence" value="ECO:0007669"/>
    <property type="project" value="UniProtKB-SubCell"/>
</dbReference>
<dbReference type="SMART" id="SM01114">
    <property type="entry name" value="CXC"/>
    <property type="match status" value="2"/>
</dbReference>
<reference evidence="5" key="1">
    <citation type="submission" date="2020-11" db="EMBL/GenBank/DDBJ databases">
        <authorList>
            <person name="Tran Van P."/>
        </authorList>
    </citation>
    <scope>NUCLEOTIDE SEQUENCE</scope>
</reference>
<dbReference type="AlphaFoldDB" id="A0A7R8W601"/>
<keyword evidence="3" id="KW-0539">Nucleus</keyword>
<gene>
    <name evidence="5" type="ORF">CTOB1V02_LOCUS1608</name>
</gene>
<dbReference type="Pfam" id="PF03638">
    <property type="entry name" value="TCR"/>
    <property type="match status" value="2"/>
</dbReference>